<proteinExistence type="predicted"/>
<dbReference type="Proteomes" id="UP000604046">
    <property type="component" value="Unassembled WGS sequence"/>
</dbReference>
<dbReference type="EMBL" id="CAJNDS010002099">
    <property type="protein sequence ID" value="CAE7325347.1"/>
    <property type="molecule type" value="Genomic_DNA"/>
</dbReference>
<evidence type="ECO:0000313" key="2">
    <source>
        <dbReference type="EMBL" id="CAE7325347.1"/>
    </source>
</evidence>
<comment type="caution">
    <text evidence="2">The sequence shown here is derived from an EMBL/GenBank/DDBJ whole genome shotgun (WGS) entry which is preliminary data.</text>
</comment>
<keyword evidence="1" id="KW-0472">Membrane</keyword>
<gene>
    <name evidence="2" type="ORF">SNAT2548_LOCUS17031</name>
</gene>
<reference evidence="2" key="1">
    <citation type="submission" date="2021-02" db="EMBL/GenBank/DDBJ databases">
        <authorList>
            <person name="Dougan E. K."/>
            <person name="Rhodes N."/>
            <person name="Thang M."/>
            <person name="Chan C."/>
        </authorList>
    </citation>
    <scope>NUCLEOTIDE SEQUENCE</scope>
</reference>
<keyword evidence="1" id="KW-1133">Transmembrane helix</keyword>
<dbReference type="AlphaFoldDB" id="A0A812P8J5"/>
<feature type="transmembrane region" description="Helical" evidence="1">
    <location>
        <begin position="24"/>
        <end position="43"/>
    </location>
</feature>
<name>A0A812P8J5_9DINO</name>
<evidence type="ECO:0000313" key="3">
    <source>
        <dbReference type="Proteomes" id="UP000604046"/>
    </source>
</evidence>
<organism evidence="2 3">
    <name type="scientific">Symbiodinium natans</name>
    <dbReference type="NCBI Taxonomy" id="878477"/>
    <lineage>
        <taxon>Eukaryota</taxon>
        <taxon>Sar</taxon>
        <taxon>Alveolata</taxon>
        <taxon>Dinophyceae</taxon>
        <taxon>Suessiales</taxon>
        <taxon>Symbiodiniaceae</taxon>
        <taxon>Symbiodinium</taxon>
    </lineage>
</organism>
<keyword evidence="1" id="KW-0812">Transmembrane</keyword>
<protein>
    <submittedName>
        <fullName evidence="2">Uncharacterized protein</fullName>
    </submittedName>
</protein>
<accession>A0A812P8J5</accession>
<dbReference type="OrthoDB" id="441996at2759"/>
<sequence>MRCHPSSPGTVQDKLCGRLCRRRLLTVLKVVVFAWPALGWVFGGGKVLTRSRRTLVRRNADTEDSPDVQLYTLEVGRTDHYVWKDKDIFVGIVADAGEWTVDIDAVRDGFDEACETGTAELFSAPLNVVKDYVKELTSYGLAARAKEAAEGADESAYSRRSFQELSPELKEAAQKGGGAAEAEASGKPMQIVLHKCDHPTLDGSKRAMQKFKAYVELATDAAQRWLPEDGELNQCYVQLTGSAGKAVLLTSLTQDAANRAVDQLRSSGFVAEARNCVSPRSEESETNVMTV</sequence>
<evidence type="ECO:0000256" key="1">
    <source>
        <dbReference type="SAM" id="Phobius"/>
    </source>
</evidence>
<keyword evidence="3" id="KW-1185">Reference proteome</keyword>